<name>A0A7S1U316_9STRA</name>
<dbReference type="InterPro" id="IPR006917">
    <property type="entry name" value="SOUL_heme-bd"/>
</dbReference>
<dbReference type="PANTHER" id="PTHR11220:SF58">
    <property type="entry name" value="SOUL HEME-BINDING FAMILY PROTEIN"/>
    <property type="match status" value="1"/>
</dbReference>
<dbReference type="InterPro" id="IPR011256">
    <property type="entry name" value="Reg_factor_effector_dom_sf"/>
</dbReference>
<evidence type="ECO:0000313" key="3">
    <source>
        <dbReference type="EMBL" id="CAD9255558.1"/>
    </source>
</evidence>
<dbReference type="PANTHER" id="PTHR11220">
    <property type="entry name" value="HEME-BINDING PROTEIN-RELATED"/>
    <property type="match status" value="1"/>
</dbReference>
<dbReference type="Gene3D" id="3.20.80.10">
    <property type="entry name" value="Regulatory factor, effector binding domain"/>
    <property type="match status" value="1"/>
</dbReference>
<sequence>MAIGQVLMYPVKFVTGLASFGGAVFGVIREETPAYDVLKRVAAEGSGLAFEVRRYAAFQTIETDMDDGDNGFMRLAGYIGVIGDAQNDAGEKISMTTPVLSNLRPDDAAKPETRMAFSLPSSVTKAPRPNDSRIKTATRPPSTWAVHRFRGSWDREHAMAAAEKLRAQLRSKEMAMDEGADYEWLRYNPPFTLPFLRTNEIAIKLADDAVPAPPAAEANQA</sequence>
<dbReference type="Pfam" id="PF04832">
    <property type="entry name" value="SOUL"/>
    <property type="match status" value="1"/>
</dbReference>
<evidence type="ECO:0008006" key="4">
    <source>
        <dbReference type="Google" id="ProtNLM"/>
    </source>
</evidence>
<gene>
    <name evidence="3" type="ORF">PPAR1163_LOCUS13928</name>
</gene>
<organism evidence="3">
    <name type="scientific">Phaeomonas parva</name>
    <dbReference type="NCBI Taxonomy" id="124430"/>
    <lineage>
        <taxon>Eukaryota</taxon>
        <taxon>Sar</taxon>
        <taxon>Stramenopiles</taxon>
        <taxon>Ochrophyta</taxon>
        <taxon>Pinguiophyceae</taxon>
        <taxon>Pinguiochrysidales</taxon>
        <taxon>Pinguiochrysidaceae</taxon>
        <taxon>Phaeomonas</taxon>
    </lineage>
</organism>
<accession>A0A7S1U316</accession>
<proteinExistence type="inferred from homology"/>
<dbReference type="AlphaFoldDB" id="A0A7S1U316"/>
<reference evidence="3" key="1">
    <citation type="submission" date="2021-01" db="EMBL/GenBank/DDBJ databases">
        <authorList>
            <person name="Corre E."/>
            <person name="Pelletier E."/>
            <person name="Niang G."/>
            <person name="Scheremetjew M."/>
            <person name="Finn R."/>
            <person name="Kale V."/>
            <person name="Holt S."/>
            <person name="Cochrane G."/>
            <person name="Meng A."/>
            <person name="Brown T."/>
            <person name="Cohen L."/>
        </authorList>
    </citation>
    <scope>NUCLEOTIDE SEQUENCE</scope>
    <source>
        <strain evidence="3">CCMP2877</strain>
    </source>
</reference>
<comment type="similarity">
    <text evidence="1">Belongs to the HEBP family.</text>
</comment>
<protein>
    <recommendedName>
        <fullName evidence="4">SOUL heme-binding protein</fullName>
    </recommendedName>
</protein>
<evidence type="ECO:0000256" key="2">
    <source>
        <dbReference type="SAM" id="MobiDB-lite"/>
    </source>
</evidence>
<feature type="region of interest" description="Disordered" evidence="2">
    <location>
        <begin position="119"/>
        <end position="138"/>
    </location>
</feature>
<evidence type="ECO:0000256" key="1">
    <source>
        <dbReference type="ARBA" id="ARBA00009817"/>
    </source>
</evidence>
<dbReference type="EMBL" id="HBGJ01021443">
    <property type="protein sequence ID" value="CAD9255558.1"/>
    <property type="molecule type" value="Transcribed_RNA"/>
</dbReference>
<dbReference type="SUPFAM" id="SSF55136">
    <property type="entry name" value="Probable bacterial effector-binding domain"/>
    <property type="match status" value="1"/>
</dbReference>